<gene>
    <name evidence="8" type="ORF">EDD31_2291</name>
</gene>
<keyword evidence="2" id="KW-0813">Transport</keyword>
<evidence type="ECO:0000259" key="7">
    <source>
        <dbReference type="PROSITE" id="PS51093"/>
    </source>
</evidence>
<comment type="subcellular location">
    <subcellularLocation>
        <location evidence="1">Cytoplasm</location>
    </subcellularLocation>
</comment>
<keyword evidence="9" id="KW-1185">Reference proteome</keyword>
<dbReference type="PANTHER" id="PTHR45008:SF1">
    <property type="entry name" value="PTS SYSTEM GLUCOSE-SPECIFIC EIIA COMPONENT"/>
    <property type="match status" value="1"/>
</dbReference>
<organism evidence="8 9">
    <name type="scientific">Bogoriella caseilytica</name>
    <dbReference type="NCBI Taxonomy" id="56055"/>
    <lineage>
        <taxon>Bacteria</taxon>
        <taxon>Bacillati</taxon>
        <taxon>Actinomycetota</taxon>
        <taxon>Actinomycetes</taxon>
        <taxon>Micrococcales</taxon>
        <taxon>Bogoriellaceae</taxon>
        <taxon>Bogoriella</taxon>
    </lineage>
</organism>
<name>A0A3N2BF59_9MICO</name>
<evidence type="ECO:0000256" key="4">
    <source>
        <dbReference type="ARBA" id="ARBA00022679"/>
    </source>
</evidence>
<evidence type="ECO:0000313" key="9">
    <source>
        <dbReference type="Proteomes" id="UP000280668"/>
    </source>
</evidence>
<dbReference type="InterPro" id="IPR001127">
    <property type="entry name" value="PTS_EIIA_1_perm"/>
</dbReference>
<dbReference type="GO" id="GO:0009401">
    <property type="term" value="P:phosphoenolpyruvate-dependent sugar phosphotransferase system"/>
    <property type="evidence" value="ECO:0007669"/>
    <property type="project" value="UniProtKB-KW"/>
</dbReference>
<proteinExistence type="predicted"/>
<dbReference type="EMBL" id="RKHK01000001">
    <property type="protein sequence ID" value="ROR73898.1"/>
    <property type="molecule type" value="Genomic_DNA"/>
</dbReference>
<keyword evidence="4" id="KW-0808">Transferase</keyword>
<keyword evidence="5" id="KW-0598">Phosphotransferase system</keyword>
<dbReference type="GO" id="GO:0016301">
    <property type="term" value="F:kinase activity"/>
    <property type="evidence" value="ECO:0007669"/>
    <property type="project" value="UniProtKB-KW"/>
</dbReference>
<evidence type="ECO:0000256" key="5">
    <source>
        <dbReference type="ARBA" id="ARBA00022683"/>
    </source>
</evidence>
<keyword evidence="3" id="KW-0762">Sugar transport</keyword>
<dbReference type="Pfam" id="PF00358">
    <property type="entry name" value="PTS_EIIA_1"/>
    <property type="match status" value="2"/>
</dbReference>
<accession>A0A3N2BF59</accession>
<sequence length="168" mass="17789">MSLTVRAPVSGTVRELSEVPDPVFAQAMIGAGLAIDPEADGSFEVVSPLRGRVLTLHPHAAVILSEAEEQHRDAEDRTTGPARRRGVLIHVGIDTVRLKGIGFTLHVRAGEHVELGQPLVTVDPAAAREAGYSLLVPVVAMEAPTAALGQHAPPDHPIAVGDQLYTWL</sequence>
<dbReference type="GO" id="GO:0005737">
    <property type="term" value="C:cytoplasm"/>
    <property type="evidence" value="ECO:0007669"/>
    <property type="project" value="UniProtKB-SubCell"/>
</dbReference>
<dbReference type="AlphaFoldDB" id="A0A3N2BF59"/>
<dbReference type="InterPro" id="IPR050890">
    <property type="entry name" value="PTS_EIIA_component"/>
</dbReference>
<evidence type="ECO:0000256" key="1">
    <source>
        <dbReference type="ARBA" id="ARBA00004496"/>
    </source>
</evidence>
<dbReference type="PROSITE" id="PS51093">
    <property type="entry name" value="PTS_EIIA_TYPE_1"/>
    <property type="match status" value="1"/>
</dbReference>
<dbReference type="SUPFAM" id="SSF51261">
    <property type="entry name" value="Duplicated hybrid motif"/>
    <property type="match status" value="1"/>
</dbReference>
<comment type="caution">
    <text evidence="8">The sequence shown here is derived from an EMBL/GenBank/DDBJ whole genome shotgun (WGS) entry which is preliminary data.</text>
</comment>
<dbReference type="PANTHER" id="PTHR45008">
    <property type="entry name" value="PTS SYSTEM GLUCOSE-SPECIFIC EIIA COMPONENT"/>
    <property type="match status" value="1"/>
</dbReference>
<evidence type="ECO:0000256" key="3">
    <source>
        <dbReference type="ARBA" id="ARBA00022597"/>
    </source>
</evidence>
<dbReference type="RefSeq" id="WP_123304258.1">
    <property type="nucleotide sequence ID" value="NZ_RKHK01000001.1"/>
</dbReference>
<evidence type="ECO:0000313" key="8">
    <source>
        <dbReference type="EMBL" id="ROR73898.1"/>
    </source>
</evidence>
<dbReference type="Gene3D" id="2.70.70.10">
    <property type="entry name" value="Glucose Permease (Domain IIA)"/>
    <property type="match status" value="1"/>
</dbReference>
<keyword evidence="6" id="KW-0418">Kinase</keyword>
<dbReference type="OrthoDB" id="9797715at2"/>
<evidence type="ECO:0000256" key="2">
    <source>
        <dbReference type="ARBA" id="ARBA00022448"/>
    </source>
</evidence>
<dbReference type="Proteomes" id="UP000280668">
    <property type="component" value="Unassembled WGS sequence"/>
</dbReference>
<feature type="domain" description="PTS EIIA type-1" evidence="7">
    <location>
        <begin position="21"/>
        <end position="142"/>
    </location>
</feature>
<protein>
    <submittedName>
        <fullName evidence="8">PTS system N-acetylglucosamine-specific IIA component (Glc family)</fullName>
    </submittedName>
</protein>
<reference evidence="8 9" key="1">
    <citation type="submission" date="2018-11" db="EMBL/GenBank/DDBJ databases">
        <title>Sequencing the genomes of 1000 actinobacteria strains.</title>
        <authorList>
            <person name="Klenk H.-P."/>
        </authorList>
    </citation>
    <scope>NUCLEOTIDE SEQUENCE [LARGE SCALE GENOMIC DNA]</scope>
    <source>
        <strain evidence="8 9">DSM 11294</strain>
    </source>
</reference>
<dbReference type="InterPro" id="IPR011055">
    <property type="entry name" value="Dup_hybrid_motif"/>
</dbReference>
<evidence type="ECO:0000256" key="6">
    <source>
        <dbReference type="ARBA" id="ARBA00022777"/>
    </source>
</evidence>